<accession>A0AAV9XDW8</accession>
<protein>
    <recommendedName>
        <fullName evidence="1">DUF5672 domain-containing protein</fullName>
    </recommendedName>
</protein>
<gene>
    <name evidence="2" type="ORF">TWF694_008760</name>
</gene>
<evidence type="ECO:0000313" key="2">
    <source>
        <dbReference type="EMBL" id="KAK6539925.1"/>
    </source>
</evidence>
<evidence type="ECO:0000313" key="3">
    <source>
        <dbReference type="Proteomes" id="UP001365542"/>
    </source>
</evidence>
<evidence type="ECO:0000259" key="1">
    <source>
        <dbReference type="Pfam" id="PF18922"/>
    </source>
</evidence>
<dbReference type="AlphaFoldDB" id="A0AAV9XDW8"/>
<reference evidence="2 3" key="1">
    <citation type="submission" date="2019-10" db="EMBL/GenBank/DDBJ databases">
        <authorList>
            <person name="Palmer J.M."/>
        </authorList>
    </citation>
    <scope>NUCLEOTIDE SEQUENCE [LARGE SCALE GENOMIC DNA]</scope>
    <source>
        <strain evidence="2 3">TWF694</strain>
    </source>
</reference>
<dbReference type="EMBL" id="JAVHJO010000005">
    <property type="protein sequence ID" value="KAK6539925.1"/>
    <property type="molecule type" value="Genomic_DNA"/>
</dbReference>
<keyword evidence="3" id="KW-1185">Reference proteome</keyword>
<dbReference type="Proteomes" id="UP001365542">
    <property type="component" value="Unassembled WGS sequence"/>
</dbReference>
<feature type="domain" description="DUF5672" evidence="1">
    <location>
        <begin position="116"/>
        <end position="258"/>
    </location>
</feature>
<proteinExistence type="predicted"/>
<sequence length="323" mass="37099">MREGVSIKAAKRAFLPLLLLVFAWSFVLFPHVSREVISRVPRVKFEFDHPPRSPFNDTKVALLIEGRPLPHLTPLLLHYMSVVPPDWRFKFFGTPESVQHLNRSHIVRAHVNDGKLDVALLPEGMSMSGQEATSQTFTNLTFYRDVLAPAEFLLVFQTDAMLCANSQQNVDDWLDFDWVGASWRLTDRFGGNGGLSLRRVSKIIKVLENQVRVRFSEPEDVWLTERMGLVPGSRMANSTEQLKFSAEMLYSKHPMGFHTGGSGKWLHPGVWGTPKLREEMWEYCPEIKMMLEMDEERFIDVRACPSKQNWKRKESPQELGVSI</sequence>
<dbReference type="InterPro" id="IPR043729">
    <property type="entry name" value="DUF5672"/>
</dbReference>
<organism evidence="2 3">
    <name type="scientific">Orbilia ellipsospora</name>
    <dbReference type="NCBI Taxonomy" id="2528407"/>
    <lineage>
        <taxon>Eukaryota</taxon>
        <taxon>Fungi</taxon>
        <taxon>Dikarya</taxon>
        <taxon>Ascomycota</taxon>
        <taxon>Pezizomycotina</taxon>
        <taxon>Orbiliomycetes</taxon>
        <taxon>Orbiliales</taxon>
        <taxon>Orbiliaceae</taxon>
        <taxon>Orbilia</taxon>
    </lineage>
</organism>
<dbReference type="Pfam" id="PF18922">
    <property type="entry name" value="DUF5672"/>
    <property type="match status" value="1"/>
</dbReference>
<comment type="caution">
    <text evidence="2">The sequence shown here is derived from an EMBL/GenBank/DDBJ whole genome shotgun (WGS) entry which is preliminary data.</text>
</comment>
<name>A0AAV9XDW8_9PEZI</name>